<feature type="transmembrane region" description="Helical" evidence="1">
    <location>
        <begin position="459"/>
        <end position="477"/>
    </location>
</feature>
<organism evidence="5 6">
    <name type="scientific">Flavimobilis rhizosphaerae</name>
    <dbReference type="NCBI Taxonomy" id="2775421"/>
    <lineage>
        <taxon>Bacteria</taxon>
        <taxon>Bacillati</taxon>
        <taxon>Actinomycetota</taxon>
        <taxon>Actinomycetes</taxon>
        <taxon>Micrococcales</taxon>
        <taxon>Jonesiaceae</taxon>
        <taxon>Flavimobilis</taxon>
    </lineage>
</organism>
<evidence type="ECO:0000259" key="3">
    <source>
        <dbReference type="Pfam" id="PF13231"/>
    </source>
</evidence>
<dbReference type="Pfam" id="PF16192">
    <property type="entry name" value="PMT_4TMC"/>
    <property type="match status" value="1"/>
</dbReference>
<feature type="compositionally biased region" description="Low complexity" evidence="2">
    <location>
        <begin position="40"/>
        <end position="53"/>
    </location>
</feature>
<feature type="compositionally biased region" description="Low complexity" evidence="2">
    <location>
        <begin position="1"/>
        <end position="10"/>
    </location>
</feature>
<feature type="domain" description="Glycosyltransferase RgtA/B/C/D-like" evidence="3">
    <location>
        <begin position="157"/>
        <end position="246"/>
    </location>
</feature>
<dbReference type="InterPro" id="IPR027005">
    <property type="entry name" value="PMT-like"/>
</dbReference>
<feature type="transmembrane region" description="Helical" evidence="1">
    <location>
        <begin position="178"/>
        <end position="196"/>
    </location>
</feature>
<feature type="transmembrane region" description="Helical" evidence="1">
    <location>
        <begin position="301"/>
        <end position="319"/>
    </location>
</feature>
<dbReference type="PANTHER" id="PTHR10050:SF46">
    <property type="entry name" value="PROTEIN O-MANNOSYL-TRANSFERASE 2"/>
    <property type="match status" value="1"/>
</dbReference>
<keyword evidence="1" id="KW-1003">Cell membrane</keyword>
<evidence type="ECO:0000313" key="5">
    <source>
        <dbReference type="EMBL" id="MBD9698212.1"/>
    </source>
</evidence>
<dbReference type="PANTHER" id="PTHR10050">
    <property type="entry name" value="DOLICHYL-PHOSPHATE-MANNOSE--PROTEIN MANNOSYLTRANSFERASE"/>
    <property type="match status" value="1"/>
</dbReference>
<keyword evidence="1" id="KW-1133">Transmembrane helix</keyword>
<protein>
    <recommendedName>
        <fullName evidence="1">Polyprenol-phosphate-mannose--protein mannosyltransferase</fullName>
        <ecNumber evidence="1">2.4.1.-</ecNumber>
    </recommendedName>
</protein>
<evidence type="ECO:0000313" key="6">
    <source>
        <dbReference type="Proteomes" id="UP000642107"/>
    </source>
</evidence>
<keyword evidence="6" id="KW-1185">Reference proteome</keyword>
<feature type="transmembrane region" description="Helical" evidence="1">
    <location>
        <begin position="203"/>
        <end position="224"/>
    </location>
</feature>
<dbReference type="EMBL" id="JACZDF010000001">
    <property type="protein sequence ID" value="MBD9698212.1"/>
    <property type="molecule type" value="Genomic_DNA"/>
</dbReference>
<proteinExistence type="inferred from homology"/>
<dbReference type="RefSeq" id="WP_192277216.1">
    <property type="nucleotide sequence ID" value="NZ_JACZDF010000001.1"/>
</dbReference>
<comment type="subcellular location">
    <subcellularLocation>
        <location evidence="1">Cell membrane</location>
    </subcellularLocation>
</comment>
<dbReference type="EC" id="2.4.1.-" evidence="1"/>
<comment type="similarity">
    <text evidence="1">Belongs to the glycosyltransferase 39 family.</text>
</comment>
<dbReference type="Proteomes" id="UP000642107">
    <property type="component" value="Unassembled WGS sequence"/>
</dbReference>
<dbReference type="Pfam" id="PF13231">
    <property type="entry name" value="PMT_2"/>
    <property type="match status" value="1"/>
</dbReference>
<feature type="domain" description="Protein O-mannosyl-transferase C-terminal four TM" evidence="4">
    <location>
        <begin position="386"/>
        <end position="583"/>
    </location>
</feature>
<keyword evidence="1" id="KW-0472">Membrane</keyword>
<feature type="transmembrane region" description="Helical" evidence="1">
    <location>
        <begin position="541"/>
        <end position="564"/>
    </location>
</feature>
<comment type="caution">
    <text evidence="5">The sequence shown here is derived from an EMBL/GenBank/DDBJ whole genome shotgun (WGS) entry which is preliminary data.</text>
</comment>
<evidence type="ECO:0000256" key="2">
    <source>
        <dbReference type="SAM" id="MobiDB-lite"/>
    </source>
</evidence>
<evidence type="ECO:0000256" key="1">
    <source>
        <dbReference type="RuleBase" id="RU367007"/>
    </source>
</evidence>
<feature type="transmembrane region" description="Helical" evidence="1">
    <location>
        <begin position="340"/>
        <end position="361"/>
    </location>
</feature>
<evidence type="ECO:0000259" key="4">
    <source>
        <dbReference type="Pfam" id="PF16192"/>
    </source>
</evidence>
<keyword evidence="1" id="KW-0328">Glycosyltransferase</keyword>
<gene>
    <name evidence="5" type="ORF">IGS67_01720</name>
</gene>
<dbReference type="InterPro" id="IPR038731">
    <property type="entry name" value="RgtA/B/C-like"/>
</dbReference>
<name>A0ABR9DM53_9MICO</name>
<comment type="function">
    <text evidence="1">Protein O-mannosyltransferase that catalyzes the transfer of a single mannose residue from a polyprenol phospho-mannosyl lipidic donor to the hydroxyl group of selected serine and threonine residues in acceptor proteins.</text>
</comment>
<feature type="transmembrane region" description="Helical" evidence="1">
    <location>
        <begin position="82"/>
        <end position="101"/>
    </location>
</feature>
<feature type="transmembrane region" description="Helical" evidence="1">
    <location>
        <begin position="230"/>
        <end position="251"/>
    </location>
</feature>
<reference evidence="5 6" key="1">
    <citation type="submission" date="2020-09" db="EMBL/GenBank/DDBJ databases">
        <title>Flavimobilis rhizosphaerae sp. nov., isolated from rhizosphere soil of Spartina alterniflora.</title>
        <authorList>
            <person name="Hanqin C."/>
        </authorList>
    </citation>
    <scope>NUCLEOTIDE SEQUENCE [LARGE SCALE GENOMIC DNA]</scope>
    <source>
        <strain evidence="5 6">GY 10621</strain>
    </source>
</reference>
<accession>A0ABR9DM53</accession>
<keyword evidence="1" id="KW-0812">Transmembrane</keyword>
<feature type="region of interest" description="Disordered" evidence="2">
    <location>
        <begin position="1"/>
        <end position="57"/>
    </location>
</feature>
<keyword evidence="1" id="KW-0808">Transferase</keyword>
<feature type="transmembrane region" description="Helical" evidence="1">
    <location>
        <begin position="506"/>
        <end position="529"/>
    </location>
</feature>
<sequence>MAPVTTAPTPDDTDAAEHPDDAAPVPTSVATEADVAPGFDPVDVSVPDVDATPPAEPTEQRLLRDLLGERALRLGLTAQDRLWGWLGPLLVTVLAAALRLWDLGRPHTLVFDETYYVKQGYTLLQVGYDAAWPDEPNASFEAGNRDIFLDRADYVVHPPVGKWMIALGLRLGGPDNTWAWRLATAVVGILAVWIVARVGRRLFSSTLAGVVAGGLFAIDGVGIVHARTGLLDSFVMFWALVGFAFVVLDRFDSRRRLARRAAELIDAGKDLGRWGPSLGIRWYRLAAAVALGLSIGTKWSGAYFLAVLCVIVVLWDASARRTVGVTGWANGTLWKDAVPAAVTMVPLAGLTYLASWTGWFLNQGSYKRTWAADHPGEGIQWLPDSLRSFVEYHVQMWDFHTGLTTPHTYQSSPWGWLLQLRPTSFYYRSVERGGELPDGLGTCAYEKCSVAITSLGNPLVWWLGTAALVLAVVWVVWRKDWRGVAVLSGVVAGWMPWLLYAHRTIFTFYTIAFAPWVYLALGYAVVLALEHTEGHRRRRRVVRNVLLGVGAAIVLVSVFFYPIWTAKVVPFEFWQWHMWLKSWI</sequence>
<dbReference type="InterPro" id="IPR032421">
    <property type="entry name" value="PMT_4TMC"/>
</dbReference>
<comment type="pathway">
    <text evidence="1">Protein modification; protein glycosylation.</text>
</comment>